<reference evidence="2" key="1">
    <citation type="submission" date="2022-03" db="EMBL/GenBank/DDBJ databases">
        <authorList>
            <person name="Alioto T."/>
            <person name="Alioto T."/>
            <person name="Gomez Garrido J."/>
        </authorList>
    </citation>
    <scope>NUCLEOTIDE SEQUENCE</scope>
</reference>
<dbReference type="AlphaFoldDB" id="A0AAD1WR39"/>
<dbReference type="Proteomes" id="UP001295444">
    <property type="component" value="Chromosome 10"/>
</dbReference>
<gene>
    <name evidence="2" type="ORF">PECUL_23A046675</name>
</gene>
<evidence type="ECO:0000313" key="2">
    <source>
        <dbReference type="EMBL" id="CAH2318664.1"/>
    </source>
</evidence>
<feature type="compositionally biased region" description="Low complexity" evidence="1">
    <location>
        <begin position="90"/>
        <end position="100"/>
    </location>
</feature>
<feature type="region of interest" description="Disordered" evidence="1">
    <location>
        <begin position="83"/>
        <end position="172"/>
    </location>
</feature>
<dbReference type="EMBL" id="OW240921">
    <property type="protein sequence ID" value="CAH2318664.1"/>
    <property type="molecule type" value="Genomic_DNA"/>
</dbReference>
<keyword evidence="3" id="KW-1185">Reference proteome</keyword>
<sequence length="172" mass="18960">MCLMPSSHSPLVDRPSPFMGITVDDPLGACKPTHSYLHSSQSCTFCIKRREHENSGGITNSTTLPNPSSSSIFGVIRTAEGCLESSANRDTSPNSSTSSIDSERDVDHPSEKLPPPKDIDLSESQNESEVKASHSKLQVRGSKKKRLARQQPVSQPHRYPKRNRKVPERLVL</sequence>
<feature type="compositionally biased region" description="Basic and acidic residues" evidence="1">
    <location>
        <begin position="101"/>
        <end position="120"/>
    </location>
</feature>
<organism evidence="2 3">
    <name type="scientific">Pelobates cultripes</name>
    <name type="common">Western spadefoot toad</name>
    <dbReference type="NCBI Taxonomy" id="61616"/>
    <lineage>
        <taxon>Eukaryota</taxon>
        <taxon>Metazoa</taxon>
        <taxon>Chordata</taxon>
        <taxon>Craniata</taxon>
        <taxon>Vertebrata</taxon>
        <taxon>Euteleostomi</taxon>
        <taxon>Amphibia</taxon>
        <taxon>Batrachia</taxon>
        <taxon>Anura</taxon>
        <taxon>Pelobatoidea</taxon>
        <taxon>Pelobatidae</taxon>
        <taxon>Pelobates</taxon>
    </lineage>
</organism>
<evidence type="ECO:0000313" key="3">
    <source>
        <dbReference type="Proteomes" id="UP001295444"/>
    </source>
</evidence>
<protein>
    <submittedName>
        <fullName evidence="2">Uncharacterized protein</fullName>
    </submittedName>
</protein>
<name>A0AAD1WR39_PELCU</name>
<accession>A0AAD1WR39</accession>
<proteinExistence type="predicted"/>
<evidence type="ECO:0000256" key="1">
    <source>
        <dbReference type="SAM" id="MobiDB-lite"/>
    </source>
</evidence>